<keyword evidence="3" id="KW-1185">Reference proteome</keyword>
<keyword evidence="1" id="KW-0812">Transmembrane</keyword>
<sequence length="152" mass="16836">MLPNSITLVLAGNWNKSPGERRMNITTATTTGPQSALIILLQCVSNVNLWAMSCYTTEWFFLVKKAESESESESESDAKLKAEGEKESTVGFKRGGKYINYRGLLFQLPGKRRAIEFTNMQTSGLSIFVHTIIFTAIITILLIAIGVHIYVG</sequence>
<reference evidence="2" key="1">
    <citation type="submission" date="2020-06" db="EMBL/GenBank/DDBJ databases">
        <authorList>
            <person name="Li T."/>
            <person name="Hu X."/>
            <person name="Zhang T."/>
            <person name="Song X."/>
            <person name="Zhang H."/>
            <person name="Dai N."/>
            <person name="Sheng W."/>
            <person name="Hou X."/>
            <person name="Wei L."/>
        </authorList>
    </citation>
    <scope>NUCLEOTIDE SEQUENCE</scope>
    <source>
        <strain evidence="2">K16</strain>
        <tissue evidence="2">Leaf</tissue>
    </source>
</reference>
<dbReference type="InterPro" id="IPR021775">
    <property type="entry name" value="DUF3339"/>
</dbReference>
<dbReference type="EMBL" id="JACGWL010000010">
    <property type="protein sequence ID" value="KAK4392861.1"/>
    <property type="molecule type" value="Genomic_DNA"/>
</dbReference>
<dbReference type="PANTHER" id="PTHR33128:SF9">
    <property type="entry name" value="PROTEIN, PUTATIVE-RELATED"/>
    <property type="match status" value="1"/>
</dbReference>
<protein>
    <submittedName>
        <fullName evidence="2">Uncharacterized protein</fullName>
    </submittedName>
</protein>
<reference evidence="2" key="2">
    <citation type="journal article" date="2024" name="Plant">
        <title>Genomic evolution and insights into agronomic trait innovations of Sesamum species.</title>
        <authorList>
            <person name="Miao H."/>
            <person name="Wang L."/>
            <person name="Qu L."/>
            <person name="Liu H."/>
            <person name="Sun Y."/>
            <person name="Le M."/>
            <person name="Wang Q."/>
            <person name="Wei S."/>
            <person name="Zheng Y."/>
            <person name="Lin W."/>
            <person name="Duan Y."/>
            <person name="Cao H."/>
            <person name="Xiong S."/>
            <person name="Wang X."/>
            <person name="Wei L."/>
            <person name="Li C."/>
            <person name="Ma Q."/>
            <person name="Ju M."/>
            <person name="Zhao R."/>
            <person name="Li G."/>
            <person name="Mu C."/>
            <person name="Tian Q."/>
            <person name="Mei H."/>
            <person name="Zhang T."/>
            <person name="Gao T."/>
            <person name="Zhang H."/>
        </authorList>
    </citation>
    <scope>NUCLEOTIDE SEQUENCE</scope>
    <source>
        <strain evidence="2">K16</strain>
    </source>
</reference>
<dbReference type="Pfam" id="PF11820">
    <property type="entry name" value="DUF3339"/>
    <property type="match status" value="1"/>
</dbReference>
<dbReference type="PANTHER" id="PTHR33128">
    <property type="entry name" value="OS05G0103400 PROTEIN"/>
    <property type="match status" value="1"/>
</dbReference>
<organism evidence="2 3">
    <name type="scientific">Sesamum angolense</name>
    <dbReference type="NCBI Taxonomy" id="2727404"/>
    <lineage>
        <taxon>Eukaryota</taxon>
        <taxon>Viridiplantae</taxon>
        <taxon>Streptophyta</taxon>
        <taxon>Embryophyta</taxon>
        <taxon>Tracheophyta</taxon>
        <taxon>Spermatophyta</taxon>
        <taxon>Magnoliopsida</taxon>
        <taxon>eudicotyledons</taxon>
        <taxon>Gunneridae</taxon>
        <taxon>Pentapetalae</taxon>
        <taxon>asterids</taxon>
        <taxon>lamiids</taxon>
        <taxon>Lamiales</taxon>
        <taxon>Pedaliaceae</taxon>
        <taxon>Sesamum</taxon>
    </lineage>
</organism>
<name>A0AAE1WGF0_9LAMI</name>
<comment type="caution">
    <text evidence="2">The sequence shown here is derived from an EMBL/GenBank/DDBJ whole genome shotgun (WGS) entry which is preliminary data.</text>
</comment>
<dbReference type="AlphaFoldDB" id="A0AAE1WGF0"/>
<accession>A0AAE1WGF0</accession>
<dbReference type="Proteomes" id="UP001289374">
    <property type="component" value="Unassembled WGS sequence"/>
</dbReference>
<gene>
    <name evidence="2" type="ORF">Sango_1756900</name>
</gene>
<evidence type="ECO:0000313" key="2">
    <source>
        <dbReference type="EMBL" id="KAK4392861.1"/>
    </source>
</evidence>
<evidence type="ECO:0000256" key="1">
    <source>
        <dbReference type="SAM" id="Phobius"/>
    </source>
</evidence>
<keyword evidence="1" id="KW-0472">Membrane</keyword>
<proteinExistence type="predicted"/>
<evidence type="ECO:0000313" key="3">
    <source>
        <dbReference type="Proteomes" id="UP001289374"/>
    </source>
</evidence>
<keyword evidence="1" id="KW-1133">Transmembrane helix</keyword>
<feature type="transmembrane region" description="Helical" evidence="1">
    <location>
        <begin position="127"/>
        <end position="151"/>
    </location>
</feature>